<evidence type="ECO:0000313" key="2">
    <source>
        <dbReference type="Proteomes" id="UP000266552"/>
    </source>
</evidence>
<name>A0A385TRK1_PAELA</name>
<dbReference type="AlphaFoldDB" id="A0A385TRK1"/>
<protein>
    <recommendedName>
        <fullName evidence="3">Phage phiEco32-like COOH-NH2 ligase-type 2</fullName>
    </recommendedName>
</protein>
<proteinExistence type="predicted"/>
<organism evidence="1 2">
    <name type="scientific">Paenibacillus lautus</name>
    <name type="common">Bacillus lautus</name>
    <dbReference type="NCBI Taxonomy" id="1401"/>
    <lineage>
        <taxon>Bacteria</taxon>
        <taxon>Bacillati</taxon>
        <taxon>Bacillota</taxon>
        <taxon>Bacilli</taxon>
        <taxon>Bacillales</taxon>
        <taxon>Paenibacillaceae</taxon>
        <taxon>Paenibacillus</taxon>
    </lineage>
</organism>
<accession>A0A385TRK1</accession>
<sequence length="419" mass="47077">MAKMIVQPAAEKKYVSLQGSASLLAQARLIRSGIPCRLNSGSGEENRYAARYAVHVDRLAAAKIRQHQMGGSEVVFMPDPESGRYEDGLHRRLEKAALRSLYTLGVDEGEVIITARPGRRYVVEDVRMQADRSKAVMSAKGQRSRRTEGYPAYNEEGDTPRAISLLMGMDPEFVLVKDNGDIVFASEFMERGGSVGSDAVRLREEVIYPIAELRPSPKANPKELLLEMQKALREAHLLIRDRSLAWKAGALPHGEFPLGGHIHFSGVPLSLSFLQTLDNYVALPLALLEDPKGRSRRPRYGFLGDFRRQPYGGFEYRTLPSFLVSPLVAKVSLGVAYLAARYSDRLPGRPLNTERYHRAYYEGDKSVLKECIAGWYRDLSALPEYPDFAREIETALAHMETGRTWDESRDIRPLWNIPV</sequence>
<reference evidence="1 2" key="1">
    <citation type="submission" date="2018-09" db="EMBL/GenBank/DDBJ databases">
        <title>Genome Sequence of Paenibacillus lautus Strain E7593-69, Azo Dye-Degrading Bacteria, Isolated from Commercial Tattoo Inks.</title>
        <authorList>
            <person name="Nho S.W."/>
            <person name="Kim S.-J."/>
            <person name="Kweon O."/>
            <person name="Cerniglia C.E."/>
        </authorList>
    </citation>
    <scope>NUCLEOTIDE SEQUENCE [LARGE SCALE GENOMIC DNA]</scope>
    <source>
        <strain evidence="1 2">E7593-69</strain>
    </source>
</reference>
<evidence type="ECO:0008006" key="3">
    <source>
        <dbReference type="Google" id="ProtNLM"/>
    </source>
</evidence>
<evidence type="ECO:0000313" key="1">
    <source>
        <dbReference type="EMBL" id="AYB45037.1"/>
    </source>
</evidence>
<dbReference type="Pfam" id="PF14395">
    <property type="entry name" value="COOH-NH2_lig"/>
    <property type="match status" value="1"/>
</dbReference>
<dbReference type="RefSeq" id="WP_119848887.1">
    <property type="nucleotide sequence ID" value="NZ_CP032412.1"/>
</dbReference>
<keyword evidence="2" id="KW-1185">Reference proteome</keyword>
<dbReference type="InterPro" id="IPR025681">
    <property type="entry name" value="COOH-NH2_lig"/>
</dbReference>
<gene>
    <name evidence="1" type="ORF">D5F53_17905</name>
</gene>
<dbReference type="EMBL" id="CP032412">
    <property type="protein sequence ID" value="AYB45037.1"/>
    <property type="molecule type" value="Genomic_DNA"/>
</dbReference>
<dbReference type="Proteomes" id="UP000266552">
    <property type="component" value="Chromosome"/>
</dbReference>
<dbReference type="KEGG" id="plw:D5F53_17905"/>